<dbReference type="STRING" id="1461693.ATO10_07186"/>
<dbReference type="Proteomes" id="UP000024836">
    <property type="component" value="Unassembled WGS sequence"/>
</dbReference>
<name>A0A058ZMG1_9RHOB</name>
<evidence type="ECO:0000313" key="2">
    <source>
        <dbReference type="EMBL" id="KCV82708.1"/>
    </source>
</evidence>
<feature type="signal peptide" evidence="1">
    <location>
        <begin position="1"/>
        <end position="20"/>
    </location>
</feature>
<sequence length="148" mass="16039">MKKLICALAAALMLAGPAVAETAITYTTDETFDDVTFGIESAIEGAGLVIDSVSHTGDMLERTREAAGSDVVLFTHADIYGFCSAKISREVMEADITNVRFCPYHIFVYVRPETPDETVVGFNSFPEGPMKKVEALLDGIVRDALELD</sequence>
<dbReference type="eggNOG" id="COG3439">
    <property type="taxonomic scope" value="Bacteria"/>
</dbReference>
<feature type="chain" id="PRO_5001571355" evidence="1">
    <location>
        <begin position="21"/>
        <end position="148"/>
    </location>
</feature>
<accession>A0A058ZMG1</accession>
<dbReference type="AlphaFoldDB" id="A0A058ZMG1"/>
<comment type="caution">
    <text evidence="2">The sequence shown here is derived from an EMBL/GenBank/DDBJ whole genome shotgun (WGS) entry which is preliminary data.</text>
</comment>
<keyword evidence="1" id="KW-0732">Signal</keyword>
<organism evidence="2 3">
    <name type="scientific">Actibacterium atlanticum</name>
    <dbReference type="NCBI Taxonomy" id="1461693"/>
    <lineage>
        <taxon>Bacteria</taxon>
        <taxon>Pseudomonadati</taxon>
        <taxon>Pseudomonadota</taxon>
        <taxon>Alphaproteobacteria</taxon>
        <taxon>Rhodobacterales</taxon>
        <taxon>Roseobacteraceae</taxon>
        <taxon>Actibacterium</taxon>
    </lineage>
</organism>
<dbReference type="RefSeq" id="WP_035249829.1">
    <property type="nucleotide sequence ID" value="NZ_AQQY01000003.1"/>
</dbReference>
<dbReference type="OrthoDB" id="7363179at2"/>
<reference evidence="2 3" key="1">
    <citation type="submission" date="2013-04" db="EMBL/GenBank/DDBJ databases">
        <title>Shimia sp. 22II-S11-Z10 Genome Sequencing.</title>
        <authorList>
            <person name="Lai Q."/>
            <person name="Li G."/>
            <person name="Shao Z."/>
        </authorList>
    </citation>
    <scope>NUCLEOTIDE SEQUENCE [LARGE SCALE GENOMIC DNA]</scope>
    <source>
        <strain evidence="3">22II-S11-Z10</strain>
    </source>
</reference>
<dbReference type="Gene3D" id="3.30.310.70">
    <property type="entry name" value="TT1751-like domain"/>
    <property type="match status" value="1"/>
</dbReference>
<evidence type="ECO:0000313" key="3">
    <source>
        <dbReference type="Proteomes" id="UP000024836"/>
    </source>
</evidence>
<protein>
    <submittedName>
        <fullName evidence="2">Uncharacterized protein</fullName>
    </submittedName>
</protein>
<dbReference type="EMBL" id="AQQY01000003">
    <property type="protein sequence ID" value="KCV82708.1"/>
    <property type="molecule type" value="Genomic_DNA"/>
</dbReference>
<evidence type="ECO:0000256" key="1">
    <source>
        <dbReference type="SAM" id="SignalP"/>
    </source>
</evidence>
<dbReference type="InterPro" id="IPR035923">
    <property type="entry name" value="TT1751-like_sf"/>
</dbReference>
<dbReference type="SUPFAM" id="SSF103247">
    <property type="entry name" value="TT1751-like"/>
    <property type="match status" value="1"/>
</dbReference>
<keyword evidence="3" id="KW-1185">Reference proteome</keyword>
<gene>
    <name evidence="2" type="ORF">ATO10_07186</name>
</gene>
<proteinExistence type="predicted"/>
<dbReference type="PATRIC" id="fig|1461693.3.peg.1465"/>